<sequence length="90" mass="9661">MRITENSAGAATTPAHALQFQEEYVRLRCEEVRAHAQLLQACGCLRTAHPPAIAASVASATRDELQKCGRVVAQVKSTVMPCSASVRARL</sequence>
<gene>
    <name evidence="1" type="ORF">HPB49_024483</name>
</gene>
<dbReference type="EMBL" id="CM023471">
    <property type="protein sequence ID" value="KAH7967398.1"/>
    <property type="molecule type" value="Genomic_DNA"/>
</dbReference>
<dbReference type="Proteomes" id="UP000821865">
    <property type="component" value="Chromosome 2"/>
</dbReference>
<evidence type="ECO:0000313" key="2">
    <source>
        <dbReference type="Proteomes" id="UP000821865"/>
    </source>
</evidence>
<proteinExistence type="predicted"/>
<accession>A0ACB8DHD1</accession>
<keyword evidence="2" id="KW-1185">Reference proteome</keyword>
<protein>
    <submittedName>
        <fullName evidence="1">Uncharacterized protein</fullName>
    </submittedName>
</protein>
<reference evidence="1" key="1">
    <citation type="submission" date="2020-05" db="EMBL/GenBank/DDBJ databases">
        <title>Large-scale comparative analyses of tick genomes elucidate their genetic diversity and vector capacities.</title>
        <authorList>
            <person name="Jia N."/>
            <person name="Wang J."/>
            <person name="Shi W."/>
            <person name="Du L."/>
            <person name="Sun Y."/>
            <person name="Zhan W."/>
            <person name="Jiang J."/>
            <person name="Wang Q."/>
            <person name="Zhang B."/>
            <person name="Ji P."/>
            <person name="Sakyi L.B."/>
            <person name="Cui X."/>
            <person name="Yuan T."/>
            <person name="Jiang B."/>
            <person name="Yang W."/>
            <person name="Lam T.T.-Y."/>
            <person name="Chang Q."/>
            <person name="Ding S."/>
            <person name="Wang X."/>
            <person name="Zhu J."/>
            <person name="Ruan X."/>
            <person name="Zhao L."/>
            <person name="Wei J."/>
            <person name="Que T."/>
            <person name="Du C."/>
            <person name="Cheng J."/>
            <person name="Dai P."/>
            <person name="Han X."/>
            <person name="Huang E."/>
            <person name="Gao Y."/>
            <person name="Liu J."/>
            <person name="Shao H."/>
            <person name="Ye R."/>
            <person name="Li L."/>
            <person name="Wei W."/>
            <person name="Wang X."/>
            <person name="Wang C."/>
            <person name="Yang T."/>
            <person name="Huo Q."/>
            <person name="Li W."/>
            <person name="Guo W."/>
            <person name="Chen H."/>
            <person name="Zhou L."/>
            <person name="Ni X."/>
            <person name="Tian J."/>
            <person name="Zhou Y."/>
            <person name="Sheng Y."/>
            <person name="Liu T."/>
            <person name="Pan Y."/>
            <person name="Xia L."/>
            <person name="Li J."/>
            <person name="Zhao F."/>
            <person name="Cao W."/>
        </authorList>
    </citation>
    <scope>NUCLEOTIDE SEQUENCE</scope>
    <source>
        <strain evidence="1">Dsil-2018</strain>
    </source>
</reference>
<organism evidence="1 2">
    <name type="scientific">Dermacentor silvarum</name>
    <name type="common">Tick</name>
    <dbReference type="NCBI Taxonomy" id="543639"/>
    <lineage>
        <taxon>Eukaryota</taxon>
        <taxon>Metazoa</taxon>
        <taxon>Ecdysozoa</taxon>
        <taxon>Arthropoda</taxon>
        <taxon>Chelicerata</taxon>
        <taxon>Arachnida</taxon>
        <taxon>Acari</taxon>
        <taxon>Parasitiformes</taxon>
        <taxon>Ixodida</taxon>
        <taxon>Ixodoidea</taxon>
        <taxon>Ixodidae</taxon>
        <taxon>Rhipicephalinae</taxon>
        <taxon>Dermacentor</taxon>
    </lineage>
</organism>
<evidence type="ECO:0000313" key="1">
    <source>
        <dbReference type="EMBL" id="KAH7967398.1"/>
    </source>
</evidence>
<comment type="caution">
    <text evidence="1">The sequence shown here is derived from an EMBL/GenBank/DDBJ whole genome shotgun (WGS) entry which is preliminary data.</text>
</comment>
<name>A0ACB8DHD1_DERSI</name>